<dbReference type="InterPro" id="IPR017853">
    <property type="entry name" value="GH"/>
</dbReference>
<evidence type="ECO:0000313" key="6">
    <source>
        <dbReference type="Proteomes" id="UP001141806"/>
    </source>
</evidence>
<evidence type="ECO:0000256" key="3">
    <source>
        <dbReference type="SAM" id="Phobius"/>
    </source>
</evidence>
<dbReference type="OrthoDB" id="1926277at2759"/>
<dbReference type="Gene3D" id="3.20.20.80">
    <property type="entry name" value="Glycosidases"/>
    <property type="match status" value="2"/>
</dbReference>
<comment type="similarity">
    <text evidence="1 2">Belongs to the glycosyl hydrolase 1 family.</text>
</comment>
<dbReference type="GO" id="GO:0005506">
    <property type="term" value="F:iron ion binding"/>
    <property type="evidence" value="ECO:0007669"/>
    <property type="project" value="InterPro"/>
</dbReference>
<evidence type="ECO:0000256" key="4">
    <source>
        <dbReference type="SAM" id="SignalP"/>
    </source>
</evidence>
<keyword evidence="3" id="KW-0472">Membrane</keyword>
<evidence type="ECO:0000256" key="2">
    <source>
        <dbReference type="RuleBase" id="RU003690"/>
    </source>
</evidence>
<dbReference type="PANTHER" id="PTHR10353">
    <property type="entry name" value="GLYCOSYL HYDROLASE"/>
    <property type="match status" value="1"/>
</dbReference>
<evidence type="ECO:0000256" key="1">
    <source>
        <dbReference type="ARBA" id="ARBA00010838"/>
    </source>
</evidence>
<sequence length="439" mass="50531">MMMMRNGIIWVLVLYEGAVKEDGRGPTVWDKFSHSFGKIIDFSNADFAVDQYHRYNEDIQLMKDMGMDAYRFSIAWSRIFPSKVNNMAPSGYHLMLFGLNQYRTPLMILKQHKELKIFSLAVYVNGDKACFNFLARAFYGVNPIDTKLGDKGPTLIALWIFFQLAPLLTLGLPFFLEDPLLHTFRLPPFLVKGSYKKLYDFFYNASGKILDEGEKMGIQREEVCHNLLFATCFNSYGGMEILFPSLLKFIGQAGVKLHKQLAEEIRMVVQSNGGTVTMSGMEQMELMKSVVYETLRIDSLVPLQYGKAKKDLAASAWLYIFPEGIRSLMNYIKQKYGNPLVIITENGMDDPNSPFISIEDALQDKKRIKYHSSYLSNLLASIKEDGCNVRGYFAWSLLDNWEWAAGYTSRFGLYFVDYKDNLKRYPKQSVQWFKNFLTS</sequence>
<dbReference type="SUPFAM" id="SSF51445">
    <property type="entry name" value="(Trans)glycosidases"/>
    <property type="match status" value="2"/>
</dbReference>
<accession>A0A9Q0H8V1</accession>
<dbReference type="Pfam" id="PF00232">
    <property type="entry name" value="Glyco_hydro_1"/>
    <property type="match status" value="2"/>
</dbReference>
<dbReference type="InterPro" id="IPR036396">
    <property type="entry name" value="Cyt_P450_sf"/>
</dbReference>
<proteinExistence type="inferred from homology"/>
<dbReference type="PANTHER" id="PTHR10353:SF302">
    <property type="entry name" value="BETA-GLUCOSIDASE 40"/>
    <property type="match status" value="1"/>
</dbReference>
<feature type="signal peptide" evidence="4">
    <location>
        <begin position="1"/>
        <end position="20"/>
    </location>
</feature>
<gene>
    <name evidence="5" type="ORF">NE237_020145</name>
</gene>
<reference evidence="5" key="1">
    <citation type="journal article" date="2023" name="Plant J.">
        <title>The genome of the king protea, Protea cynaroides.</title>
        <authorList>
            <person name="Chang J."/>
            <person name="Duong T.A."/>
            <person name="Schoeman C."/>
            <person name="Ma X."/>
            <person name="Roodt D."/>
            <person name="Barker N."/>
            <person name="Li Z."/>
            <person name="Van de Peer Y."/>
            <person name="Mizrachi E."/>
        </authorList>
    </citation>
    <scope>NUCLEOTIDE SEQUENCE</scope>
    <source>
        <tissue evidence="5">Young leaves</tissue>
    </source>
</reference>
<dbReference type="EMBL" id="JAMYWD010000009">
    <property type="protein sequence ID" value="KAJ4960235.1"/>
    <property type="molecule type" value="Genomic_DNA"/>
</dbReference>
<evidence type="ECO:0000313" key="5">
    <source>
        <dbReference type="EMBL" id="KAJ4960235.1"/>
    </source>
</evidence>
<dbReference type="GO" id="GO:0016705">
    <property type="term" value="F:oxidoreductase activity, acting on paired donors, with incorporation or reduction of molecular oxygen"/>
    <property type="evidence" value="ECO:0007669"/>
    <property type="project" value="InterPro"/>
</dbReference>
<dbReference type="GO" id="GO:0005975">
    <property type="term" value="P:carbohydrate metabolic process"/>
    <property type="evidence" value="ECO:0007669"/>
    <property type="project" value="InterPro"/>
</dbReference>
<dbReference type="PRINTS" id="PR00131">
    <property type="entry name" value="GLHYDRLASE1"/>
</dbReference>
<dbReference type="GO" id="GO:0008422">
    <property type="term" value="F:beta-glucosidase activity"/>
    <property type="evidence" value="ECO:0007669"/>
    <property type="project" value="TreeGrafter"/>
</dbReference>
<name>A0A9Q0H8V1_9MAGN</name>
<dbReference type="Proteomes" id="UP001141806">
    <property type="component" value="Unassembled WGS sequence"/>
</dbReference>
<keyword evidence="3" id="KW-1133">Transmembrane helix</keyword>
<keyword evidence="4" id="KW-0732">Signal</keyword>
<feature type="chain" id="PRO_5040412994" description="Beta-glucosidase" evidence="4">
    <location>
        <begin position="21"/>
        <end position="439"/>
    </location>
</feature>
<evidence type="ECO:0008006" key="7">
    <source>
        <dbReference type="Google" id="ProtNLM"/>
    </source>
</evidence>
<dbReference type="AlphaFoldDB" id="A0A9Q0H8V1"/>
<keyword evidence="3" id="KW-0812">Transmembrane</keyword>
<dbReference type="GO" id="GO:0020037">
    <property type="term" value="F:heme binding"/>
    <property type="evidence" value="ECO:0007669"/>
    <property type="project" value="InterPro"/>
</dbReference>
<organism evidence="5 6">
    <name type="scientific">Protea cynaroides</name>
    <dbReference type="NCBI Taxonomy" id="273540"/>
    <lineage>
        <taxon>Eukaryota</taxon>
        <taxon>Viridiplantae</taxon>
        <taxon>Streptophyta</taxon>
        <taxon>Embryophyta</taxon>
        <taxon>Tracheophyta</taxon>
        <taxon>Spermatophyta</taxon>
        <taxon>Magnoliopsida</taxon>
        <taxon>Proteales</taxon>
        <taxon>Proteaceae</taxon>
        <taxon>Protea</taxon>
    </lineage>
</organism>
<feature type="transmembrane region" description="Helical" evidence="3">
    <location>
        <begin position="156"/>
        <end position="176"/>
    </location>
</feature>
<protein>
    <recommendedName>
        <fullName evidence="7">Beta-glucosidase</fullName>
    </recommendedName>
</protein>
<dbReference type="GO" id="GO:0004497">
    <property type="term" value="F:monooxygenase activity"/>
    <property type="evidence" value="ECO:0007669"/>
    <property type="project" value="InterPro"/>
</dbReference>
<comment type="caution">
    <text evidence="5">The sequence shown here is derived from an EMBL/GenBank/DDBJ whole genome shotgun (WGS) entry which is preliminary data.</text>
</comment>
<dbReference type="InterPro" id="IPR001360">
    <property type="entry name" value="Glyco_hydro_1"/>
</dbReference>
<dbReference type="SUPFAM" id="SSF48264">
    <property type="entry name" value="Cytochrome P450"/>
    <property type="match status" value="1"/>
</dbReference>
<keyword evidence="6" id="KW-1185">Reference proteome</keyword>